<dbReference type="STRING" id="231916.A0A409VZR0"/>
<dbReference type="OrthoDB" id="285219at2759"/>
<gene>
    <name evidence="3" type="ORF">CVT26_007593</name>
</gene>
<dbReference type="InterPro" id="IPR038922">
    <property type="entry name" value="HYPK_UBA"/>
</dbReference>
<evidence type="ECO:0000256" key="1">
    <source>
        <dbReference type="SAM" id="MobiDB-lite"/>
    </source>
</evidence>
<dbReference type="Pfam" id="PF19026">
    <property type="entry name" value="UBA_HYPK"/>
    <property type="match status" value="1"/>
</dbReference>
<dbReference type="InterPro" id="IPR044034">
    <property type="entry name" value="NAC-like_UBA"/>
</dbReference>
<evidence type="ECO:0000259" key="2">
    <source>
        <dbReference type="Pfam" id="PF19026"/>
    </source>
</evidence>
<name>A0A409VZR0_9AGAR</name>
<comment type="caution">
    <text evidence="3">The sequence shown here is derived from an EMBL/GenBank/DDBJ whole genome shotgun (WGS) entry which is preliminary data.</text>
</comment>
<dbReference type="AlphaFoldDB" id="A0A409VZR0"/>
<feature type="region of interest" description="Disordered" evidence="1">
    <location>
        <begin position="1"/>
        <end position="33"/>
    </location>
</feature>
<accession>A0A409VZR0</accession>
<evidence type="ECO:0000313" key="3">
    <source>
        <dbReference type="EMBL" id="PPQ71752.1"/>
    </source>
</evidence>
<dbReference type="EMBL" id="NHYE01005489">
    <property type="protein sequence ID" value="PPQ71752.1"/>
    <property type="molecule type" value="Genomic_DNA"/>
</dbReference>
<keyword evidence="4" id="KW-1185">Reference proteome</keyword>
<sequence length="72" mass="7618">MEEAFRAGGFLDKPPAKSPAASTKDSNAPAPKREDIDVIVHEFEISRSQAEKVLAANDADLGKALRALVAAL</sequence>
<dbReference type="Proteomes" id="UP000284706">
    <property type="component" value="Unassembled WGS sequence"/>
</dbReference>
<proteinExistence type="predicted"/>
<protein>
    <recommendedName>
        <fullName evidence="2">Nascent polypeptide-associated complex subunit alpha-like UBA domain-containing protein</fullName>
    </recommendedName>
</protein>
<organism evidence="3 4">
    <name type="scientific">Gymnopilus dilepis</name>
    <dbReference type="NCBI Taxonomy" id="231916"/>
    <lineage>
        <taxon>Eukaryota</taxon>
        <taxon>Fungi</taxon>
        <taxon>Dikarya</taxon>
        <taxon>Basidiomycota</taxon>
        <taxon>Agaricomycotina</taxon>
        <taxon>Agaricomycetes</taxon>
        <taxon>Agaricomycetidae</taxon>
        <taxon>Agaricales</taxon>
        <taxon>Agaricineae</taxon>
        <taxon>Hymenogastraceae</taxon>
        <taxon>Gymnopilus</taxon>
    </lineage>
</organism>
<feature type="domain" description="Nascent polypeptide-associated complex subunit alpha-like UBA" evidence="2">
    <location>
        <begin position="32"/>
        <end position="69"/>
    </location>
</feature>
<reference evidence="3 4" key="1">
    <citation type="journal article" date="2018" name="Evol. Lett.">
        <title>Horizontal gene cluster transfer increased hallucinogenic mushroom diversity.</title>
        <authorList>
            <person name="Reynolds H.T."/>
            <person name="Vijayakumar V."/>
            <person name="Gluck-Thaler E."/>
            <person name="Korotkin H.B."/>
            <person name="Matheny P.B."/>
            <person name="Slot J.C."/>
        </authorList>
    </citation>
    <scope>NUCLEOTIDE SEQUENCE [LARGE SCALE GENOMIC DNA]</scope>
    <source>
        <strain evidence="3 4">SRW20</strain>
    </source>
</reference>
<evidence type="ECO:0000313" key="4">
    <source>
        <dbReference type="Proteomes" id="UP000284706"/>
    </source>
</evidence>
<dbReference type="CDD" id="cd14361">
    <property type="entry name" value="UBA_HYPK"/>
    <property type="match status" value="1"/>
</dbReference>
<dbReference type="InParanoid" id="A0A409VZR0"/>